<gene>
    <name evidence="6" type="ORF">ACFP5Y_14195</name>
</gene>
<comment type="similarity">
    <text evidence="1">Belongs to the LysR transcriptional regulatory family.</text>
</comment>
<dbReference type="Pfam" id="PF03466">
    <property type="entry name" value="LysR_substrate"/>
    <property type="match status" value="1"/>
</dbReference>
<keyword evidence="4" id="KW-0804">Transcription</keyword>
<evidence type="ECO:0000256" key="2">
    <source>
        <dbReference type="ARBA" id="ARBA00023015"/>
    </source>
</evidence>
<dbReference type="Pfam" id="PF00126">
    <property type="entry name" value="HTH_1"/>
    <property type="match status" value="1"/>
</dbReference>
<dbReference type="Proteomes" id="UP001596282">
    <property type="component" value="Unassembled WGS sequence"/>
</dbReference>
<name>A0ABW1S3E2_9LACO</name>
<dbReference type="RefSeq" id="WP_137627372.1">
    <property type="nucleotide sequence ID" value="NZ_BJDJ01000001.1"/>
</dbReference>
<dbReference type="SUPFAM" id="SSF46785">
    <property type="entry name" value="Winged helix' DNA-binding domain"/>
    <property type="match status" value="1"/>
</dbReference>
<organism evidence="6 7">
    <name type="scientific">Lactiplantibacillus daowaiensis</name>
    <dbReference type="NCBI Taxonomy" id="2559918"/>
    <lineage>
        <taxon>Bacteria</taxon>
        <taxon>Bacillati</taxon>
        <taxon>Bacillota</taxon>
        <taxon>Bacilli</taxon>
        <taxon>Lactobacillales</taxon>
        <taxon>Lactobacillaceae</taxon>
        <taxon>Lactiplantibacillus</taxon>
    </lineage>
</organism>
<dbReference type="InterPro" id="IPR036390">
    <property type="entry name" value="WH_DNA-bd_sf"/>
</dbReference>
<dbReference type="InterPro" id="IPR005119">
    <property type="entry name" value="LysR_subst-bd"/>
</dbReference>
<dbReference type="PANTHER" id="PTHR30126">
    <property type="entry name" value="HTH-TYPE TRANSCRIPTIONAL REGULATOR"/>
    <property type="match status" value="1"/>
</dbReference>
<comment type="caution">
    <text evidence="6">The sequence shown here is derived from an EMBL/GenBank/DDBJ whole genome shotgun (WGS) entry which is preliminary data.</text>
</comment>
<feature type="domain" description="HTH lysR-type" evidence="5">
    <location>
        <begin position="1"/>
        <end position="58"/>
    </location>
</feature>
<keyword evidence="2" id="KW-0805">Transcription regulation</keyword>
<accession>A0ABW1S3E2</accession>
<dbReference type="InterPro" id="IPR000847">
    <property type="entry name" value="LysR_HTH_N"/>
</dbReference>
<evidence type="ECO:0000256" key="1">
    <source>
        <dbReference type="ARBA" id="ARBA00009437"/>
    </source>
</evidence>
<sequence>MDQRLGDFLAAIETTGNMTKAAQSLFITQPYISQTISRAEVELQVALINRAHQPLTLTYAGKRVLTYLQAQHQLQEAMQQELKQLTNHAAGSLTLAINQPLAEEWLPQILPALYSQFPQLHLNVQEMTTSDAEQLLPAGKIDVFIGKAIHDNRLAYQPIGRTQLALVVPQSIAIKPQPQQPLAALTNQNFIRIMAPSRFQEMVDHYFQDNGITVINRLEVPNSHVALAFALAQLGSMITGFKDAQAAQSAHPHQLQVFPIPTDQVVLDMGISYPVHRHSAIMTKLVQLATTILPTLA</sequence>
<protein>
    <submittedName>
        <fullName evidence="6">LysR family transcriptional regulator</fullName>
    </submittedName>
</protein>
<proteinExistence type="inferred from homology"/>
<dbReference type="Gene3D" id="3.40.190.290">
    <property type="match status" value="1"/>
</dbReference>
<dbReference type="CDD" id="cd05466">
    <property type="entry name" value="PBP2_LTTR_substrate"/>
    <property type="match status" value="1"/>
</dbReference>
<dbReference type="InterPro" id="IPR036388">
    <property type="entry name" value="WH-like_DNA-bd_sf"/>
</dbReference>
<reference evidence="7" key="1">
    <citation type="journal article" date="2019" name="Int. J. Syst. Evol. Microbiol.">
        <title>The Global Catalogue of Microorganisms (GCM) 10K type strain sequencing project: providing services to taxonomists for standard genome sequencing and annotation.</title>
        <authorList>
            <consortium name="The Broad Institute Genomics Platform"/>
            <consortium name="The Broad Institute Genome Sequencing Center for Infectious Disease"/>
            <person name="Wu L."/>
            <person name="Ma J."/>
        </authorList>
    </citation>
    <scope>NUCLEOTIDE SEQUENCE [LARGE SCALE GENOMIC DNA]</scope>
    <source>
        <strain evidence="7">CCM 8933</strain>
    </source>
</reference>
<dbReference type="PANTHER" id="PTHR30126:SF96">
    <property type="entry name" value="TRANSCRIPTIONAL REGULATORY PROTEIN, LYSR FAMILY"/>
    <property type="match status" value="1"/>
</dbReference>
<evidence type="ECO:0000256" key="4">
    <source>
        <dbReference type="ARBA" id="ARBA00023163"/>
    </source>
</evidence>
<dbReference type="SUPFAM" id="SSF53850">
    <property type="entry name" value="Periplasmic binding protein-like II"/>
    <property type="match status" value="1"/>
</dbReference>
<dbReference type="PROSITE" id="PS50931">
    <property type="entry name" value="HTH_LYSR"/>
    <property type="match status" value="1"/>
</dbReference>
<keyword evidence="7" id="KW-1185">Reference proteome</keyword>
<evidence type="ECO:0000256" key="3">
    <source>
        <dbReference type="ARBA" id="ARBA00023125"/>
    </source>
</evidence>
<evidence type="ECO:0000259" key="5">
    <source>
        <dbReference type="PROSITE" id="PS50931"/>
    </source>
</evidence>
<keyword evidence="3" id="KW-0238">DNA-binding</keyword>
<dbReference type="Gene3D" id="1.10.10.10">
    <property type="entry name" value="Winged helix-like DNA-binding domain superfamily/Winged helix DNA-binding domain"/>
    <property type="match status" value="1"/>
</dbReference>
<dbReference type="EMBL" id="JBHSSC010000045">
    <property type="protein sequence ID" value="MFC6182384.1"/>
    <property type="molecule type" value="Genomic_DNA"/>
</dbReference>
<evidence type="ECO:0000313" key="6">
    <source>
        <dbReference type="EMBL" id="MFC6182384.1"/>
    </source>
</evidence>
<evidence type="ECO:0000313" key="7">
    <source>
        <dbReference type="Proteomes" id="UP001596282"/>
    </source>
</evidence>